<dbReference type="EMBL" id="BMXG01000026">
    <property type="protein sequence ID" value="GHC11623.1"/>
    <property type="molecule type" value="Genomic_DNA"/>
</dbReference>
<dbReference type="PIRSF" id="PIRSF005353">
    <property type="entry name" value="PbuG"/>
    <property type="match status" value="1"/>
</dbReference>
<dbReference type="InterPro" id="IPR026033">
    <property type="entry name" value="Azg-like_bact_archaea"/>
</dbReference>
<feature type="transmembrane region" description="Helical" evidence="9">
    <location>
        <begin position="254"/>
        <end position="273"/>
    </location>
</feature>
<feature type="transmembrane region" description="Helical" evidence="9">
    <location>
        <begin position="170"/>
        <end position="188"/>
    </location>
</feature>
<dbReference type="Pfam" id="PF00860">
    <property type="entry name" value="Xan_ur_permease"/>
    <property type="match status" value="1"/>
</dbReference>
<keyword evidence="11" id="KW-1185">Reference proteome</keyword>
<dbReference type="InterPro" id="IPR045018">
    <property type="entry name" value="Azg-like"/>
</dbReference>
<dbReference type="GO" id="GO:0005886">
    <property type="term" value="C:plasma membrane"/>
    <property type="evidence" value="ECO:0007669"/>
    <property type="project" value="UniProtKB-SubCell"/>
</dbReference>
<feature type="transmembrane region" description="Helical" evidence="9">
    <location>
        <begin position="84"/>
        <end position="101"/>
    </location>
</feature>
<keyword evidence="7 8" id="KW-0472">Membrane</keyword>
<feature type="transmembrane region" description="Helical" evidence="9">
    <location>
        <begin position="350"/>
        <end position="368"/>
    </location>
</feature>
<feature type="transmembrane region" description="Helical" evidence="9">
    <location>
        <begin position="107"/>
        <end position="126"/>
    </location>
</feature>
<evidence type="ECO:0000256" key="1">
    <source>
        <dbReference type="ARBA" id="ARBA00004651"/>
    </source>
</evidence>
<dbReference type="AlphaFoldDB" id="A0A8J3GES6"/>
<reference evidence="10" key="1">
    <citation type="journal article" date="2014" name="Int. J. Syst. Evol. Microbiol.">
        <title>Complete genome sequence of Corynebacterium casei LMG S-19264T (=DSM 44701T), isolated from a smear-ripened cheese.</title>
        <authorList>
            <consortium name="US DOE Joint Genome Institute (JGI-PGF)"/>
            <person name="Walter F."/>
            <person name="Albersmeier A."/>
            <person name="Kalinowski J."/>
            <person name="Ruckert C."/>
        </authorList>
    </citation>
    <scope>NUCLEOTIDE SEQUENCE</scope>
    <source>
        <strain evidence="10">KCTC 12870</strain>
    </source>
</reference>
<dbReference type="GO" id="GO:0005345">
    <property type="term" value="F:purine nucleobase transmembrane transporter activity"/>
    <property type="evidence" value="ECO:0007669"/>
    <property type="project" value="TreeGrafter"/>
</dbReference>
<feature type="transmembrane region" description="Helical" evidence="9">
    <location>
        <begin position="20"/>
        <end position="39"/>
    </location>
</feature>
<dbReference type="Proteomes" id="UP000642829">
    <property type="component" value="Unassembled WGS sequence"/>
</dbReference>
<feature type="transmembrane region" description="Helical" evidence="9">
    <location>
        <begin position="133"/>
        <end position="150"/>
    </location>
</feature>
<dbReference type="PANTHER" id="PTHR43337:SF1">
    <property type="entry name" value="XANTHINE_URACIL PERMEASE C887.17-RELATED"/>
    <property type="match status" value="1"/>
</dbReference>
<evidence type="ECO:0000256" key="5">
    <source>
        <dbReference type="ARBA" id="ARBA00022692"/>
    </source>
</evidence>
<evidence type="ECO:0000256" key="7">
    <source>
        <dbReference type="ARBA" id="ARBA00023136"/>
    </source>
</evidence>
<keyword evidence="4 8" id="KW-1003">Cell membrane</keyword>
<gene>
    <name evidence="10" type="ORF">GCM10007047_31130</name>
</gene>
<keyword evidence="6 8" id="KW-1133">Transmembrane helix</keyword>
<feature type="transmembrane region" description="Helical" evidence="9">
    <location>
        <begin position="51"/>
        <end position="72"/>
    </location>
</feature>
<dbReference type="InterPro" id="IPR006043">
    <property type="entry name" value="NCS2"/>
</dbReference>
<dbReference type="RefSeq" id="WP_189516936.1">
    <property type="nucleotide sequence ID" value="NZ_BMXG01000026.1"/>
</dbReference>
<feature type="transmembrane region" description="Helical" evidence="9">
    <location>
        <begin position="327"/>
        <end position="344"/>
    </location>
</feature>
<sequence length="439" mass="45900">MLQRCFKLRAEGTTAGREVLAGLTTFAAMAYIIVVNPIILHDGGKTGLELAGLISVTALAAALGCFLMAMLTNYPIAQAPGMGLNSYFASIVVVGMGVPWQGALAMVFWNGLIFFLLSISGVRAAIIRALPNCLQIGVQCGIGFFIAFIGLKNADIIVANPYTLVAEGDLLQAVPLMVLGGLLLITVLTVRRIPGAIIGTILVVSVIGLFIPNGDKMITAMPDGIVGLPASISQTFLGLDWFYPFRNWQTAMPIIATLLILDMFDSLGTLIALGRQSGLMDDKGEMPRLNRALTADALATVGGALLGTSTTTSFIESATGIESGGRTGLTSVVVGCCFLLALFFTPILTVVPAAATAPALIMVGLFMAQGLKHINYSDLHEVAPAILTALLIPLTFSITHGIMAGLIFYCALMLLTGRAKGVSAGAWVIAAVFVGFAFI</sequence>
<evidence type="ECO:0000256" key="6">
    <source>
        <dbReference type="ARBA" id="ARBA00022989"/>
    </source>
</evidence>
<reference evidence="10" key="2">
    <citation type="submission" date="2020-09" db="EMBL/GenBank/DDBJ databases">
        <authorList>
            <person name="Sun Q."/>
            <person name="Kim S."/>
        </authorList>
    </citation>
    <scope>NUCLEOTIDE SEQUENCE</scope>
    <source>
        <strain evidence="10">KCTC 12870</strain>
    </source>
</reference>
<accession>A0A8J3GES6</accession>
<feature type="transmembrane region" description="Helical" evidence="9">
    <location>
        <begin position="293"/>
        <end position="315"/>
    </location>
</feature>
<dbReference type="PANTHER" id="PTHR43337">
    <property type="entry name" value="XANTHINE/URACIL PERMEASE C887.17-RELATED"/>
    <property type="match status" value="1"/>
</dbReference>
<evidence type="ECO:0000313" key="11">
    <source>
        <dbReference type="Proteomes" id="UP000642829"/>
    </source>
</evidence>
<proteinExistence type="inferred from homology"/>
<protein>
    <submittedName>
        <fullName evidence="10">Adenine permease</fullName>
    </submittedName>
</protein>
<evidence type="ECO:0000313" key="10">
    <source>
        <dbReference type="EMBL" id="GHC11623.1"/>
    </source>
</evidence>
<comment type="caution">
    <text evidence="10">The sequence shown here is derived from an EMBL/GenBank/DDBJ whole genome shotgun (WGS) entry which is preliminary data.</text>
</comment>
<comment type="subcellular location">
    <subcellularLocation>
        <location evidence="1 8">Cell membrane</location>
        <topology evidence="1 8">Multi-pass membrane protein</topology>
    </subcellularLocation>
</comment>
<feature type="transmembrane region" description="Helical" evidence="9">
    <location>
        <begin position="389"/>
        <end position="415"/>
    </location>
</feature>
<evidence type="ECO:0000256" key="8">
    <source>
        <dbReference type="PIRNR" id="PIRNR005353"/>
    </source>
</evidence>
<evidence type="ECO:0000256" key="9">
    <source>
        <dbReference type="SAM" id="Phobius"/>
    </source>
</evidence>
<keyword evidence="3 8" id="KW-0813">Transport</keyword>
<comment type="similarity">
    <text evidence="2 8">Belongs to the nucleobase:cation symporter-2 (NCS2) (TC 2.A.40) family. Azg-like subfamily.</text>
</comment>
<organism evidence="10 11">
    <name type="scientific">Cerasicoccus arenae</name>
    <dbReference type="NCBI Taxonomy" id="424488"/>
    <lineage>
        <taxon>Bacteria</taxon>
        <taxon>Pseudomonadati</taxon>
        <taxon>Verrucomicrobiota</taxon>
        <taxon>Opitutia</taxon>
        <taxon>Puniceicoccales</taxon>
        <taxon>Cerasicoccaceae</taxon>
        <taxon>Cerasicoccus</taxon>
    </lineage>
</organism>
<evidence type="ECO:0000256" key="3">
    <source>
        <dbReference type="ARBA" id="ARBA00022448"/>
    </source>
</evidence>
<feature type="transmembrane region" description="Helical" evidence="9">
    <location>
        <begin position="421"/>
        <end position="438"/>
    </location>
</feature>
<name>A0A8J3GES6_9BACT</name>
<feature type="transmembrane region" description="Helical" evidence="9">
    <location>
        <begin position="195"/>
        <end position="212"/>
    </location>
</feature>
<keyword evidence="5 8" id="KW-0812">Transmembrane</keyword>
<evidence type="ECO:0000256" key="4">
    <source>
        <dbReference type="ARBA" id="ARBA00022475"/>
    </source>
</evidence>
<evidence type="ECO:0000256" key="2">
    <source>
        <dbReference type="ARBA" id="ARBA00005697"/>
    </source>
</evidence>